<keyword evidence="1" id="KW-0328">Glycosyltransferase</keyword>
<dbReference type="Gene3D" id="3.40.1030.10">
    <property type="entry name" value="Nucleoside phosphorylase/phosphoribosyltransferase catalytic domain"/>
    <property type="match status" value="1"/>
</dbReference>
<accession>A0ABN7NWL7</accession>
<evidence type="ECO:0000256" key="2">
    <source>
        <dbReference type="ARBA" id="ARBA00022679"/>
    </source>
</evidence>
<evidence type="ECO:0000256" key="1">
    <source>
        <dbReference type="ARBA" id="ARBA00022676"/>
    </source>
</evidence>
<reference evidence="3" key="1">
    <citation type="submission" date="2021-03" db="EMBL/GenBank/DDBJ databases">
        <authorList>
            <person name="Tran Van P."/>
        </authorList>
    </citation>
    <scope>NUCLEOTIDE SEQUENCE</scope>
</reference>
<protein>
    <recommendedName>
        <fullName evidence="5">Ribosomal protein S5</fullName>
    </recommendedName>
</protein>
<evidence type="ECO:0008006" key="5">
    <source>
        <dbReference type="Google" id="ProtNLM"/>
    </source>
</evidence>
<dbReference type="Proteomes" id="UP001153148">
    <property type="component" value="Unassembled WGS sequence"/>
</dbReference>
<gene>
    <name evidence="3" type="ORF">TPAB3V08_LOCUS6036</name>
</gene>
<keyword evidence="2" id="KW-0808">Transferase</keyword>
<organism evidence="3 4">
    <name type="scientific">Timema podura</name>
    <name type="common">Walking stick</name>
    <dbReference type="NCBI Taxonomy" id="61482"/>
    <lineage>
        <taxon>Eukaryota</taxon>
        <taxon>Metazoa</taxon>
        <taxon>Ecdysozoa</taxon>
        <taxon>Arthropoda</taxon>
        <taxon>Hexapoda</taxon>
        <taxon>Insecta</taxon>
        <taxon>Pterygota</taxon>
        <taxon>Neoptera</taxon>
        <taxon>Polyneoptera</taxon>
        <taxon>Phasmatodea</taxon>
        <taxon>Timematodea</taxon>
        <taxon>Timematoidea</taxon>
        <taxon>Timematidae</taxon>
        <taxon>Timema</taxon>
    </lineage>
</organism>
<sequence>MNFRVPNRVGKAAFYKTVEEARTLAHQIISVSKGLDLPTTVALTRALKVVFIVTKKEKRGTSELRREER</sequence>
<evidence type="ECO:0000313" key="4">
    <source>
        <dbReference type="Proteomes" id="UP001153148"/>
    </source>
</evidence>
<keyword evidence="4" id="KW-1185">Reference proteome</keyword>
<evidence type="ECO:0000313" key="3">
    <source>
        <dbReference type="EMBL" id="CAG2059070.1"/>
    </source>
</evidence>
<proteinExistence type="predicted"/>
<dbReference type="InterPro" id="IPR035902">
    <property type="entry name" value="Nuc_phospho_transferase"/>
</dbReference>
<name>A0ABN7NWL7_TIMPD</name>
<comment type="caution">
    <text evidence="3">The sequence shown here is derived from an EMBL/GenBank/DDBJ whole genome shotgun (WGS) entry which is preliminary data.</text>
</comment>
<dbReference type="EMBL" id="CAJPIN010008641">
    <property type="protein sequence ID" value="CAG2059070.1"/>
    <property type="molecule type" value="Genomic_DNA"/>
</dbReference>